<evidence type="ECO:0000313" key="2">
    <source>
        <dbReference type="Proteomes" id="UP000789920"/>
    </source>
</evidence>
<keyword evidence="2" id="KW-1185">Reference proteome</keyword>
<accession>A0ACA9SJI6</accession>
<dbReference type="Proteomes" id="UP000789920">
    <property type="component" value="Unassembled WGS sequence"/>
</dbReference>
<sequence>SPLDIYNNVAKCPILIPTCWNVKDCSTGLNVDDNLRSVRYNGNRPIAAVRANHCISKKTGIFYFEIDILEGGNNNTVSVGVSDAYPSLNRLA</sequence>
<feature type="non-terminal residue" evidence="1">
    <location>
        <position position="1"/>
    </location>
</feature>
<dbReference type="EMBL" id="CAJVQC010131481">
    <property type="protein sequence ID" value="CAG8841734.1"/>
    <property type="molecule type" value="Genomic_DNA"/>
</dbReference>
<proteinExistence type="predicted"/>
<organism evidence="1 2">
    <name type="scientific">Racocetra persica</name>
    <dbReference type="NCBI Taxonomy" id="160502"/>
    <lineage>
        <taxon>Eukaryota</taxon>
        <taxon>Fungi</taxon>
        <taxon>Fungi incertae sedis</taxon>
        <taxon>Mucoromycota</taxon>
        <taxon>Glomeromycotina</taxon>
        <taxon>Glomeromycetes</taxon>
        <taxon>Diversisporales</taxon>
        <taxon>Gigasporaceae</taxon>
        <taxon>Racocetra</taxon>
    </lineage>
</organism>
<reference evidence="1" key="1">
    <citation type="submission" date="2021-06" db="EMBL/GenBank/DDBJ databases">
        <authorList>
            <person name="Kallberg Y."/>
            <person name="Tangrot J."/>
            <person name="Rosling A."/>
        </authorList>
    </citation>
    <scope>NUCLEOTIDE SEQUENCE</scope>
    <source>
        <strain evidence="1">MA461A</strain>
    </source>
</reference>
<feature type="non-terminal residue" evidence="1">
    <location>
        <position position="92"/>
    </location>
</feature>
<name>A0ACA9SJI6_9GLOM</name>
<comment type="caution">
    <text evidence="1">The sequence shown here is derived from an EMBL/GenBank/DDBJ whole genome shotgun (WGS) entry which is preliminary data.</text>
</comment>
<protein>
    <submittedName>
        <fullName evidence="1">25882_t:CDS:1</fullName>
    </submittedName>
</protein>
<gene>
    <name evidence="1" type="ORF">RPERSI_LOCUS32003</name>
</gene>
<evidence type="ECO:0000313" key="1">
    <source>
        <dbReference type="EMBL" id="CAG8841734.1"/>
    </source>
</evidence>